<evidence type="ECO:0000313" key="2">
    <source>
        <dbReference type="Proteomes" id="UP001190640"/>
    </source>
</evidence>
<dbReference type="AlphaFoldDB" id="A0AA97KGN0"/>
<evidence type="ECO:0000313" key="3">
    <source>
        <dbReference type="RefSeq" id="XP_054855426.1"/>
    </source>
</evidence>
<protein>
    <submittedName>
        <fullName evidence="3">HAUS augmin-like complex subunit 5 isoform X1</fullName>
    </submittedName>
</protein>
<dbReference type="PANTHER" id="PTHR28588">
    <property type="entry name" value="HAUS AUGMIN-LIKE COMPLEX SUBUNIT 5"/>
    <property type="match status" value="1"/>
</dbReference>
<dbReference type="CTD" id="23354"/>
<dbReference type="Pfam" id="PF14817">
    <property type="entry name" value="HAUS5"/>
    <property type="match status" value="1"/>
</dbReference>
<dbReference type="PANTHER" id="PTHR28588:SF1">
    <property type="entry name" value="HAUS AUGMIN-LIKE COMPLEX SUBUNIT 5"/>
    <property type="match status" value="1"/>
</dbReference>
<dbReference type="KEGG" id="emc:129343300"/>
<dbReference type="GO" id="GO:0070652">
    <property type="term" value="C:HAUS complex"/>
    <property type="evidence" value="ECO:0007669"/>
    <property type="project" value="InterPro"/>
</dbReference>
<name>A0AA97KGN0_EUBMA</name>
<reference evidence="3" key="1">
    <citation type="submission" date="2025-08" db="UniProtKB">
        <authorList>
            <consortium name="RefSeq"/>
        </authorList>
    </citation>
    <scope>IDENTIFICATION</scope>
    <source>
        <tissue evidence="3">Blood</tissue>
    </source>
</reference>
<organism evidence="2 3">
    <name type="scientific">Eublepharis macularius</name>
    <name type="common">Leopard gecko</name>
    <name type="synonym">Cyrtodactylus macularius</name>
    <dbReference type="NCBI Taxonomy" id="481883"/>
    <lineage>
        <taxon>Eukaryota</taxon>
        <taxon>Metazoa</taxon>
        <taxon>Chordata</taxon>
        <taxon>Craniata</taxon>
        <taxon>Vertebrata</taxon>
        <taxon>Euteleostomi</taxon>
        <taxon>Lepidosauria</taxon>
        <taxon>Squamata</taxon>
        <taxon>Bifurcata</taxon>
        <taxon>Gekkota</taxon>
        <taxon>Eublepharidae</taxon>
        <taxon>Eublepharinae</taxon>
        <taxon>Eublepharis</taxon>
    </lineage>
</organism>
<keyword evidence="2" id="KW-1185">Reference proteome</keyword>
<gene>
    <name evidence="3" type="primary">HAUS5</name>
</gene>
<dbReference type="InterPro" id="IPR029131">
    <property type="entry name" value="HAUS5"/>
</dbReference>
<sequence length="672" mass="77121">MERSGASLAQELRRWAAEEMKLPPGKIPSESAARRMCSGQCADIWKYVIRHVRHQRNVKKIRGNLLWYQQMEGTEVSNRAGKSSGSDSEKERRKQLVQGITRLRGELDQIDLQIKAAQRELAADEVASEVAQEKIRDAKHRTLLLKAYSARVTAERQQLRTQVVQVRGRLEQLQEMERKARTAVAFGSGRAPEAGFPSLEPEVLRDVREACRLRFQFLKTLFEHSVSGNCPSGMSEEQLSMSYQHWLSIVERVAASHPPAHILSALRHLALQNTQQLQELADGIDIPRDVEALKFRYASAHLEDVSDAADDLPSVQGLIQEGWGECEMLCVQQLPLQAKEKQLSAQLEAVVQEMHRLLSDGSERSILARAVFELELRAVKLRGYRDGLLSSCRQLEEAVRTRYEELQGLQAKRQRILDFRHLVNKKQEHIRTLIKGTSYIKSQLRKDQNEIKDFIEKKLLPQERQVELEAQKLHNRVDREVQQFKGVALLCLLHRDLPGQQRIPTHELSIHRLNRTAPAEYRAFFNVCNGAAFPLYKAPEQLLSHVAELKKALLCLRAQLSLKQKAMGSLQRQLDNTPEPSVQALMQEVQANDQEQARELLPRVLQVTDQCKCRIERWQEMQVAVDAWWEQPGQFVLPGEQRFGFTLQQWLARWTVAAKMVQQKQPQPLSWV</sequence>
<dbReference type="Proteomes" id="UP001190640">
    <property type="component" value="Chromosome 15"/>
</dbReference>
<proteinExistence type="predicted"/>
<dbReference type="GeneID" id="129343300"/>
<dbReference type="RefSeq" id="XP_054855426.1">
    <property type="nucleotide sequence ID" value="XM_054999451.1"/>
</dbReference>
<keyword evidence="1" id="KW-0175">Coiled coil</keyword>
<dbReference type="PRINTS" id="PR02091">
    <property type="entry name" value="HAUSAUGMINL5"/>
</dbReference>
<evidence type="ECO:0000256" key="1">
    <source>
        <dbReference type="SAM" id="Coils"/>
    </source>
</evidence>
<accession>A0AA97KGN0</accession>
<dbReference type="GO" id="GO:0007098">
    <property type="term" value="P:centrosome cycle"/>
    <property type="evidence" value="ECO:0007669"/>
    <property type="project" value="InterPro"/>
</dbReference>
<feature type="coiled-coil region" evidence="1">
    <location>
        <begin position="100"/>
        <end position="176"/>
    </location>
</feature>
<dbReference type="InterPro" id="IPR026215">
    <property type="entry name" value="HAUS5_metazoa"/>
</dbReference>
<dbReference type="GO" id="GO:0005813">
    <property type="term" value="C:centrosome"/>
    <property type="evidence" value="ECO:0007669"/>
    <property type="project" value="TreeGrafter"/>
</dbReference>
<dbReference type="GO" id="GO:0051225">
    <property type="term" value="P:spindle assembly"/>
    <property type="evidence" value="ECO:0007669"/>
    <property type="project" value="InterPro"/>
</dbReference>